<proteinExistence type="predicted"/>
<dbReference type="Proteomes" id="UP000663722">
    <property type="component" value="Chromosome"/>
</dbReference>
<evidence type="ECO:0000256" key="1">
    <source>
        <dbReference type="SAM" id="Phobius"/>
    </source>
</evidence>
<reference evidence="2" key="1">
    <citation type="journal article" date="2021" name="Microb. Physiol.">
        <title>Proteogenomic Insights into the Physiology of Marine, Sulfate-Reducing, Filamentous Desulfonema limicola and Desulfonema magnum.</title>
        <authorList>
            <person name="Schnaars V."/>
            <person name="Wohlbrand L."/>
            <person name="Scheve S."/>
            <person name="Hinrichs C."/>
            <person name="Reinhardt R."/>
            <person name="Rabus R."/>
        </authorList>
    </citation>
    <scope>NUCLEOTIDE SEQUENCE</scope>
    <source>
        <strain evidence="2">4be13</strain>
    </source>
</reference>
<feature type="transmembrane region" description="Helical" evidence="1">
    <location>
        <begin position="31"/>
        <end position="51"/>
    </location>
</feature>
<evidence type="ECO:0008006" key="4">
    <source>
        <dbReference type="Google" id="ProtNLM"/>
    </source>
</evidence>
<protein>
    <recommendedName>
        <fullName evidence="4">Rod shape-determining protein MreD</fullName>
    </recommendedName>
</protein>
<dbReference type="AlphaFoldDB" id="A0A975BXN8"/>
<keyword evidence="1" id="KW-0472">Membrane</keyword>
<evidence type="ECO:0000313" key="3">
    <source>
        <dbReference type="Proteomes" id="UP000663722"/>
    </source>
</evidence>
<sequence length="169" mass="19674">MFICFGLIIFQTAFISDFFSAGKFYDLSVPFILFMGMFRPVHESLFSVFFLGFFMDNLSGGPFGLYGVTYLWLFAGARWIATFLHVNNYMLLPFVAALGVLTENFIFFGVFVFLTEYQFPENALKTFAEQILWAIFTGVFFLMVFYHIYKKWDEWLLDRQAAKQEGNGV</sequence>
<keyword evidence="3" id="KW-1185">Reference proteome</keyword>
<dbReference type="KEGG" id="dmm:dnm_093130"/>
<gene>
    <name evidence="2" type="ORF">dnm_093130</name>
</gene>
<feature type="transmembrane region" description="Helical" evidence="1">
    <location>
        <begin position="90"/>
        <end position="115"/>
    </location>
</feature>
<name>A0A975BXN8_9BACT</name>
<dbReference type="EMBL" id="CP061800">
    <property type="protein sequence ID" value="QTA93213.1"/>
    <property type="molecule type" value="Genomic_DNA"/>
</dbReference>
<keyword evidence="1" id="KW-1133">Transmembrane helix</keyword>
<organism evidence="2 3">
    <name type="scientific">Desulfonema magnum</name>
    <dbReference type="NCBI Taxonomy" id="45655"/>
    <lineage>
        <taxon>Bacteria</taxon>
        <taxon>Pseudomonadati</taxon>
        <taxon>Thermodesulfobacteriota</taxon>
        <taxon>Desulfobacteria</taxon>
        <taxon>Desulfobacterales</taxon>
        <taxon>Desulfococcaceae</taxon>
        <taxon>Desulfonema</taxon>
    </lineage>
</organism>
<accession>A0A975BXN8</accession>
<feature type="transmembrane region" description="Helical" evidence="1">
    <location>
        <begin position="63"/>
        <end position="84"/>
    </location>
</feature>
<feature type="transmembrane region" description="Helical" evidence="1">
    <location>
        <begin position="127"/>
        <end position="149"/>
    </location>
</feature>
<evidence type="ECO:0000313" key="2">
    <source>
        <dbReference type="EMBL" id="QTA93213.1"/>
    </source>
</evidence>
<keyword evidence="1" id="KW-0812">Transmembrane</keyword>